<organism evidence="2 3">
    <name type="scientific">Lachnoanaerobaculum gingivalis</name>
    <dbReference type="NCBI Taxonomy" id="2490855"/>
    <lineage>
        <taxon>Bacteria</taxon>
        <taxon>Bacillati</taxon>
        <taxon>Bacillota</taxon>
        <taxon>Clostridia</taxon>
        <taxon>Lachnospirales</taxon>
        <taxon>Lachnospiraceae</taxon>
        <taxon>Lachnoanaerobaculum</taxon>
    </lineage>
</organism>
<reference evidence="2 3" key="1">
    <citation type="submission" date="2018-11" db="EMBL/GenBank/DDBJ databases">
        <title>Genome sequencing of Lachnoanaerobaculum sp. KCOM 2030 (= ChDC B114).</title>
        <authorList>
            <person name="Kook J.-K."/>
            <person name="Park S.-N."/>
            <person name="Lim Y.K."/>
        </authorList>
    </citation>
    <scope>NUCLEOTIDE SEQUENCE [LARGE SCALE GENOMIC DNA]</scope>
    <source>
        <strain evidence="2 3">KCOM 2030</strain>
    </source>
</reference>
<keyword evidence="1" id="KW-1133">Transmembrane helix</keyword>
<sequence>MFYWGVLFAIFAIGEIIIPGLVSVWLAIAALIMMPISLFVKPLEIQVIIFCVLSLIFIVFFRSIFKSFMKGKESMDTEKVKIVKLTSVEDNNYIYDVRFKGGIWTAIANLELKPGDIADIDKFEGNKIIIGRN</sequence>
<name>A0A3P3QU86_9FIRM</name>
<protein>
    <submittedName>
        <fullName evidence="2">NfeD family protein</fullName>
    </submittedName>
</protein>
<comment type="caution">
    <text evidence="2">The sequence shown here is derived from an EMBL/GenBank/DDBJ whole genome shotgun (WGS) entry which is preliminary data.</text>
</comment>
<dbReference type="EMBL" id="RRCO01000006">
    <property type="protein sequence ID" value="RRJ24665.1"/>
    <property type="molecule type" value="Genomic_DNA"/>
</dbReference>
<dbReference type="RefSeq" id="WP_128674994.1">
    <property type="nucleotide sequence ID" value="NZ_RRCO01000006.1"/>
</dbReference>
<dbReference type="OrthoDB" id="95615at2"/>
<keyword evidence="1" id="KW-0472">Membrane</keyword>
<evidence type="ECO:0000256" key="1">
    <source>
        <dbReference type="SAM" id="Phobius"/>
    </source>
</evidence>
<gene>
    <name evidence="2" type="ORF">EHV10_12835</name>
</gene>
<evidence type="ECO:0000313" key="2">
    <source>
        <dbReference type="EMBL" id="RRJ24665.1"/>
    </source>
</evidence>
<dbReference type="AlphaFoldDB" id="A0A3P3QU86"/>
<dbReference type="SUPFAM" id="SSF141322">
    <property type="entry name" value="NfeD domain-like"/>
    <property type="match status" value="1"/>
</dbReference>
<feature type="transmembrane region" description="Helical" evidence="1">
    <location>
        <begin position="7"/>
        <end position="33"/>
    </location>
</feature>
<dbReference type="Proteomes" id="UP000272490">
    <property type="component" value="Unassembled WGS sequence"/>
</dbReference>
<keyword evidence="3" id="KW-1185">Reference proteome</keyword>
<feature type="transmembrane region" description="Helical" evidence="1">
    <location>
        <begin position="45"/>
        <end position="65"/>
    </location>
</feature>
<keyword evidence="1" id="KW-0812">Transmembrane</keyword>
<proteinExistence type="predicted"/>
<evidence type="ECO:0000313" key="3">
    <source>
        <dbReference type="Proteomes" id="UP000272490"/>
    </source>
</evidence>
<accession>A0A3P3QU86</accession>